<evidence type="ECO:0000259" key="5">
    <source>
        <dbReference type="Pfam" id="PF00082"/>
    </source>
</evidence>
<dbReference type="InterPro" id="IPR036852">
    <property type="entry name" value="Peptidase_S8/S53_dom_sf"/>
</dbReference>
<accession>A0ABY1HZ09</accession>
<feature type="domain" description="Peptidase S8/S53" evidence="5">
    <location>
        <begin position="287"/>
        <end position="639"/>
    </location>
</feature>
<dbReference type="CDD" id="cd04847">
    <property type="entry name" value="Peptidases_S8_Subtilisin_like_2"/>
    <property type="match status" value="1"/>
</dbReference>
<dbReference type="Gene3D" id="3.40.50.200">
    <property type="entry name" value="Peptidase S8/S53 domain"/>
    <property type="match status" value="1"/>
</dbReference>
<keyword evidence="7" id="KW-1185">Reference proteome</keyword>
<protein>
    <submittedName>
        <fullName evidence="6">Subtilase family protein</fullName>
    </submittedName>
</protein>
<reference evidence="6 7" key="1">
    <citation type="submission" date="2016-11" db="EMBL/GenBank/DDBJ databases">
        <authorList>
            <person name="Varghese N."/>
            <person name="Submissions S."/>
        </authorList>
    </citation>
    <scope>NUCLEOTIDE SEQUENCE [LARGE SCALE GENOMIC DNA]</scope>
    <source>
        <strain evidence="6 7">PA</strain>
    </source>
</reference>
<keyword evidence="2" id="KW-0645">Protease</keyword>
<sequence length="851" mass="94124">MSMAASNLDHLLVGDRVRSENWTAHGGGAHAIRAVDRAAHGQRILHDIEEVFASAEKTREESGLEEVLRASGTYLTLEGHAAEFPLQLDRLTSLTRHRKKAKKPQWMLLSVHEATEETPERAVIWVADEFRSQFLKLFKEYLDPDKDTLSKEGETRSPKNSPLVANISRVQGLFLKDLWTSRDSPPAGKVWWELWLDARRERPGLLERVLRAYRLEALDERVRIRDSLVVHVRATWKELEPLTATDLPLTEVRAPSFVDTIEDLDGDGQMEYVLDLAARVKAARSDAPAVCHLDTGVFRGHKLLDSSLASEDQHTVVGDTGNDADGHGTSMAGLALYGDHLDDLLQGLEGVALQHRLESVRIMLGRGSEAAGMPPRTYAGTTIEAVSLPEIASQRRRTFCMPISATSESEPGRPTLWSMAIDALAVGTDIVVRENSVSLLSEPDPEAARLIIVSAANVDCYEQDHLANSDTQPIEDPGQSWNALTVGAYTELDSLPSDPTYRGHLPLAPAGELSPHSRTSLLFGDSPWPIKPEICLEGGNVLSDGQEVTEFRHPLLSLRSIGRSNDVALTSANATSAATAQAARLAALAMARYPSYWPETIRGLLVHEAHWTPVMRDHLDACGDKKGERARLLRRYGWGVPTEESVLSSSRSAVTMVVQDEIEPYADDFTMPRLRLHSLPWPREVLEGIGDNDVRLRLTLSYFIEPSGTRRGWKGKYTYSSYGLRFDLQGPTEGIDDFLARVNREVRDEEGGSRGSSSDSDRWFLGKQARSFGSLHQDEWIGTGADLAACSHVVVYPTGGWWKNNRRRDRLGIPVRYSLILSLASSEQDVDLYTPIAVDLGVRVATTVGIS</sequence>
<keyword evidence="4" id="KW-0720">Serine protease</keyword>
<evidence type="ECO:0000313" key="6">
    <source>
        <dbReference type="EMBL" id="SHI33606.1"/>
    </source>
</evidence>
<dbReference type="SUPFAM" id="SSF52743">
    <property type="entry name" value="Subtilisin-like"/>
    <property type="match status" value="1"/>
</dbReference>
<keyword evidence="3" id="KW-0378">Hydrolase</keyword>
<dbReference type="Proteomes" id="UP000184390">
    <property type="component" value="Unassembled WGS sequence"/>
</dbReference>
<evidence type="ECO:0000313" key="7">
    <source>
        <dbReference type="Proteomes" id="UP000184390"/>
    </source>
</evidence>
<gene>
    <name evidence="6" type="ORF">SAMN05216246_101272</name>
</gene>
<dbReference type="InterPro" id="IPR000209">
    <property type="entry name" value="Peptidase_S8/S53_dom"/>
</dbReference>
<dbReference type="EMBL" id="FQYL01000001">
    <property type="protein sequence ID" value="SHI33606.1"/>
    <property type="molecule type" value="Genomic_DNA"/>
</dbReference>
<dbReference type="PANTHER" id="PTHR43806:SF11">
    <property type="entry name" value="CEREVISIN-RELATED"/>
    <property type="match status" value="1"/>
</dbReference>
<evidence type="ECO:0000256" key="1">
    <source>
        <dbReference type="ARBA" id="ARBA00011073"/>
    </source>
</evidence>
<evidence type="ECO:0000256" key="2">
    <source>
        <dbReference type="ARBA" id="ARBA00022670"/>
    </source>
</evidence>
<evidence type="ECO:0000256" key="3">
    <source>
        <dbReference type="ARBA" id="ARBA00022801"/>
    </source>
</evidence>
<proteinExistence type="inferred from homology"/>
<name>A0ABY1HZ09_9ACTO</name>
<evidence type="ECO:0000256" key="4">
    <source>
        <dbReference type="ARBA" id="ARBA00022825"/>
    </source>
</evidence>
<organism evidence="6 7">
    <name type="scientific">Actinomyces denticolens</name>
    <dbReference type="NCBI Taxonomy" id="52767"/>
    <lineage>
        <taxon>Bacteria</taxon>
        <taxon>Bacillati</taxon>
        <taxon>Actinomycetota</taxon>
        <taxon>Actinomycetes</taxon>
        <taxon>Actinomycetales</taxon>
        <taxon>Actinomycetaceae</taxon>
        <taxon>Actinomyces</taxon>
    </lineage>
</organism>
<comment type="similarity">
    <text evidence="1">Belongs to the peptidase S8 family.</text>
</comment>
<dbReference type="InterPro" id="IPR034074">
    <property type="entry name" value="Y4bN_pept_dom"/>
</dbReference>
<dbReference type="InterPro" id="IPR050131">
    <property type="entry name" value="Peptidase_S8_subtilisin-like"/>
</dbReference>
<comment type="caution">
    <text evidence="6">The sequence shown here is derived from an EMBL/GenBank/DDBJ whole genome shotgun (WGS) entry which is preliminary data.</text>
</comment>
<dbReference type="PANTHER" id="PTHR43806">
    <property type="entry name" value="PEPTIDASE S8"/>
    <property type="match status" value="1"/>
</dbReference>
<dbReference type="Pfam" id="PF00082">
    <property type="entry name" value="Peptidase_S8"/>
    <property type="match status" value="1"/>
</dbReference>